<sequence>MSWLFGLRKDSVPDLSSLGIPTDPTGGQGEGQPAAGGGASGSGSNDDRKSMSYRFDSTALERAAKAARELEQSGMNI</sequence>
<reference evidence="3" key="1">
    <citation type="submission" date="2020-08" db="EMBL/GenBank/DDBJ databases">
        <title>Multicomponent nature underlies the extraordinary mechanical properties of spider dragline silk.</title>
        <authorList>
            <person name="Kono N."/>
            <person name="Nakamura H."/>
            <person name="Mori M."/>
            <person name="Yoshida Y."/>
            <person name="Ohtoshi R."/>
            <person name="Malay A.D."/>
            <person name="Moran D.A.P."/>
            <person name="Tomita M."/>
            <person name="Numata K."/>
            <person name="Arakawa K."/>
        </authorList>
    </citation>
    <scope>NUCLEOTIDE SEQUENCE</scope>
</reference>
<dbReference type="EMBL" id="BMAU01021306">
    <property type="protein sequence ID" value="GFY11588.1"/>
    <property type="molecule type" value="Genomic_DNA"/>
</dbReference>
<organism evidence="3 4">
    <name type="scientific">Trichonephila clavipes</name>
    <name type="common">Golden silk orbweaver</name>
    <name type="synonym">Nephila clavipes</name>
    <dbReference type="NCBI Taxonomy" id="2585209"/>
    <lineage>
        <taxon>Eukaryota</taxon>
        <taxon>Metazoa</taxon>
        <taxon>Ecdysozoa</taxon>
        <taxon>Arthropoda</taxon>
        <taxon>Chelicerata</taxon>
        <taxon>Arachnida</taxon>
        <taxon>Araneae</taxon>
        <taxon>Araneomorphae</taxon>
        <taxon>Entelegynae</taxon>
        <taxon>Araneoidea</taxon>
        <taxon>Nephilidae</taxon>
        <taxon>Trichonephila</taxon>
    </lineage>
</organism>
<name>A0A8X6VKX5_TRICX</name>
<dbReference type="AlphaFoldDB" id="A0A8X6VKX5"/>
<feature type="compositionally biased region" description="Gly residues" evidence="1">
    <location>
        <begin position="26"/>
        <end position="41"/>
    </location>
</feature>
<accession>A0A8X6VKX5</accession>
<dbReference type="InterPro" id="IPR021911">
    <property type="entry name" value="ATAD3_N"/>
</dbReference>
<keyword evidence="4" id="KW-1185">Reference proteome</keyword>
<evidence type="ECO:0000313" key="3">
    <source>
        <dbReference type="EMBL" id="GFY11588.1"/>
    </source>
</evidence>
<evidence type="ECO:0000256" key="1">
    <source>
        <dbReference type="SAM" id="MobiDB-lite"/>
    </source>
</evidence>
<comment type="caution">
    <text evidence="3">The sequence shown here is derived from an EMBL/GenBank/DDBJ whole genome shotgun (WGS) entry which is preliminary data.</text>
</comment>
<feature type="region of interest" description="Disordered" evidence="1">
    <location>
        <begin position="1"/>
        <end position="56"/>
    </location>
</feature>
<dbReference type="Proteomes" id="UP000887159">
    <property type="component" value="Unassembled WGS sequence"/>
</dbReference>
<dbReference type="Pfam" id="PF12037">
    <property type="entry name" value="ATAD3_N"/>
    <property type="match status" value="1"/>
</dbReference>
<evidence type="ECO:0000313" key="4">
    <source>
        <dbReference type="Proteomes" id="UP000887159"/>
    </source>
</evidence>
<proteinExistence type="predicted"/>
<feature type="domain" description="ATPase family AAA" evidence="2">
    <location>
        <begin position="44"/>
        <end position="73"/>
    </location>
</feature>
<evidence type="ECO:0000259" key="2">
    <source>
        <dbReference type="Pfam" id="PF12037"/>
    </source>
</evidence>
<protein>
    <recommendedName>
        <fullName evidence="2">ATPase family AAA domain-containing protein</fullName>
    </recommendedName>
</protein>
<gene>
    <name evidence="3" type="ORF">TNCV_4230571</name>
</gene>